<organism evidence="2 3">
    <name type="scientific">Asbolus verrucosus</name>
    <name type="common">Desert ironclad beetle</name>
    <dbReference type="NCBI Taxonomy" id="1661398"/>
    <lineage>
        <taxon>Eukaryota</taxon>
        <taxon>Metazoa</taxon>
        <taxon>Ecdysozoa</taxon>
        <taxon>Arthropoda</taxon>
        <taxon>Hexapoda</taxon>
        <taxon>Insecta</taxon>
        <taxon>Pterygota</taxon>
        <taxon>Neoptera</taxon>
        <taxon>Endopterygota</taxon>
        <taxon>Coleoptera</taxon>
        <taxon>Polyphaga</taxon>
        <taxon>Cucujiformia</taxon>
        <taxon>Tenebrionidae</taxon>
        <taxon>Pimeliinae</taxon>
        <taxon>Asbolus</taxon>
    </lineage>
</organism>
<accession>A0A482W6B6</accession>
<keyword evidence="3" id="KW-1185">Reference proteome</keyword>
<protein>
    <recommendedName>
        <fullName evidence="1">DUF5641 domain-containing protein</fullName>
    </recommendedName>
</protein>
<evidence type="ECO:0000259" key="1">
    <source>
        <dbReference type="Pfam" id="PF18701"/>
    </source>
</evidence>
<dbReference type="AlphaFoldDB" id="A0A482W6B6"/>
<evidence type="ECO:0000313" key="2">
    <source>
        <dbReference type="EMBL" id="RZC40654.1"/>
    </source>
</evidence>
<dbReference type="OrthoDB" id="6760226at2759"/>
<proteinExistence type="predicted"/>
<feature type="non-terminal residue" evidence="2">
    <location>
        <position position="1"/>
    </location>
</feature>
<dbReference type="Proteomes" id="UP000292052">
    <property type="component" value="Unassembled WGS sequence"/>
</dbReference>
<dbReference type="Pfam" id="PF18701">
    <property type="entry name" value="DUF5641"/>
    <property type="match status" value="1"/>
</dbReference>
<gene>
    <name evidence="2" type="ORF">BDFB_015120</name>
</gene>
<dbReference type="EMBL" id="QDEB01024299">
    <property type="protein sequence ID" value="RZC40654.1"/>
    <property type="molecule type" value="Genomic_DNA"/>
</dbReference>
<evidence type="ECO:0000313" key="3">
    <source>
        <dbReference type="Proteomes" id="UP000292052"/>
    </source>
</evidence>
<feature type="domain" description="DUF5641" evidence="1">
    <location>
        <begin position="1"/>
        <end position="38"/>
    </location>
</feature>
<name>A0A482W6B6_ASBVE</name>
<comment type="caution">
    <text evidence="2">The sequence shown here is derived from an EMBL/GenBank/DDBJ whole genome shotgun (WGS) entry which is preliminary data.</text>
</comment>
<sequence length="51" mass="5683">PLGRIIQLHPDEDNIVKVVSIQISKGVLKRCVSKLCALPLDKEDNEKTSQI</sequence>
<dbReference type="InterPro" id="IPR040676">
    <property type="entry name" value="DUF5641"/>
</dbReference>
<reference evidence="2 3" key="1">
    <citation type="submission" date="2017-03" db="EMBL/GenBank/DDBJ databases">
        <title>Genome of the blue death feigning beetle - Asbolus verrucosus.</title>
        <authorList>
            <person name="Rider S.D."/>
        </authorList>
    </citation>
    <scope>NUCLEOTIDE SEQUENCE [LARGE SCALE GENOMIC DNA]</scope>
    <source>
        <strain evidence="2">Butters</strain>
        <tissue evidence="2">Head and leg muscle</tissue>
    </source>
</reference>